<dbReference type="EMBL" id="MPUH01000625">
    <property type="protein sequence ID" value="OMJ76572.1"/>
    <property type="molecule type" value="Genomic_DNA"/>
</dbReference>
<keyword evidence="4" id="KW-1185">Reference proteome</keyword>
<dbReference type="InterPro" id="IPR057939">
    <property type="entry name" value="TRF2_HOY1_PH"/>
</dbReference>
<comment type="caution">
    <text evidence="3">The sequence shown here is derived from an EMBL/GenBank/DDBJ whole genome shotgun (WGS) entry which is preliminary data.</text>
</comment>
<evidence type="ECO:0000313" key="3">
    <source>
        <dbReference type="EMBL" id="OMJ76572.1"/>
    </source>
</evidence>
<feature type="region of interest" description="Disordered" evidence="1">
    <location>
        <begin position="30"/>
        <end position="56"/>
    </location>
</feature>
<organism evidence="3 4">
    <name type="scientific">Stentor coeruleus</name>
    <dbReference type="NCBI Taxonomy" id="5963"/>
    <lineage>
        <taxon>Eukaryota</taxon>
        <taxon>Sar</taxon>
        <taxon>Alveolata</taxon>
        <taxon>Ciliophora</taxon>
        <taxon>Postciliodesmatophora</taxon>
        <taxon>Heterotrichea</taxon>
        <taxon>Heterotrichida</taxon>
        <taxon>Stentoridae</taxon>
        <taxon>Stentor</taxon>
    </lineage>
</organism>
<feature type="domain" description="TRF2/HOY1 PH-like" evidence="2">
    <location>
        <begin position="86"/>
        <end position="180"/>
    </location>
</feature>
<name>A0A1R2BIG9_9CILI</name>
<gene>
    <name evidence="3" type="ORF">SteCoe_24066</name>
</gene>
<evidence type="ECO:0000259" key="2">
    <source>
        <dbReference type="Pfam" id="PF24818"/>
    </source>
</evidence>
<sequence>MLGFGGLVRHNPPIMERPKLLQTTSSMSLANVPTQTPSLSTQEEDQFGNANTRSNYSENKVLPSEINADILRITIPGTPGNFLVDSNSALIAKIYFQKKQFIWEYTDNNNNEDKQKKRRIEVKFGDITNISVNAKEGQTGNIIITTNKPVSLYKEKQNAPGKNTQWDKADDFTGGFDKPKDSGILKIETQFAKDALNKQSNKITHLSKLLSSDGKIRQMIENNPESCFDQVKDINDHSEEESIQSEMKLNDKGLSLLELGINQEFISEFYLDEMMSKPIEDLVEIVTKELKPRYQSSFKKYRFLCPACKGSKFNSDSSLREHLHKKHKNLVDLGLEVLQNGHFRASPLFMVNVLALAKAKPQLMRTIMKNAMMFDYDN</sequence>
<dbReference type="AlphaFoldDB" id="A0A1R2BIG9"/>
<proteinExistence type="predicted"/>
<reference evidence="3 4" key="1">
    <citation type="submission" date="2016-11" db="EMBL/GenBank/DDBJ databases">
        <title>The macronuclear genome of Stentor coeruleus: a giant cell with tiny introns.</title>
        <authorList>
            <person name="Slabodnick M."/>
            <person name="Ruby J.G."/>
            <person name="Reiff S.B."/>
            <person name="Swart E.C."/>
            <person name="Gosai S."/>
            <person name="Prabakaran S."/>
            <person name="Witkowska E."/>
            <person name="Larue G.E."/>
            <person name="Fisher S."/>
            <person name="Freeman R.M."/>
            <person name="Gunawardena J."/>
            <person name="Chu W."/>
            <person name="Stover N.A."/>
            <person name="Gregory B.D."/>
            <person name="Nowacki M."/>
            <person name="Derisi J."/>
            <person name="Roy S.W."/>
            <person name="Marshall W.F."/>
            <person name="Sood P."/>
        </authorList>
    </citation>
    <scope>NUCLEOTIDE SEQUENCE [LARGE SCALE GENOMIC DNA]</scope>
    <source>
        <strain evidence="3">WM001</strain>
    </source>
</reference>
<dbReference type="PANTHER" id="PTHR33494:SF1">
    <property type="entry name" value="C2H2-TYPE DOMAIN-CONTAINING PROTEIN-RELATED"/>
    <property type="match status" value="1"/>
</dbReference>
<evidence type="ECO:0000313" key="4">
    <source>
        <dbReference type="Proteomes" id="UP000187209"/>
    </source>
</evidence>
<dbReference type="Pfam" id="PF24818">
    <property type="entry name" value="PH_TRF2_HOY1"/>
    <property type="match status" value="1"/>
</dbReference>
<feature type="compositionally biased region" description="Polar residues" evidence="1">
    <location>
        <begin position="30"/>
        <end position="41"/>
    </location>
</feature>
<protein>
    <recommendedName>
        <fullName evidence="2">TRF2/HOY1 PH-like domain-containing protein</fullName>
    </recommendedName>
</protein>
<dbReference type="PANTHER" id="PTHR33494">
    <property type="entry name" value="OS02G0793800 PROTEIN"/>
    <property type="match status" value="1"/>
</dbReference>
<dbReference type="Proteomes" id="UP000187209">
    <property type="component" value="Unassembled WGS sequence"/>
</dbReference>
<accession>A0A1R2BIG9</accession>
<evidence type="ECO:0000256" key="1">
    <source>
        <dbReference type="SAM" id="MobiDB-lite"/>
    </source>
</evidence>
<dbReference type="OrthoDB" id="1689622at2759"/>